<keyword evidence="1" id="KW-0472">Membrane</keyword>
<proteinExistence type="predicted"/>
<reference evidence="2" key="1">
    <citation type="submission" date="2016-02" db="EMBL/GenBank/DDBJ databases">
        <title>WGS assembly of Manihot esculenta.</title>
        <authorList>
            <person name="Bredeson J.V."/>
            <person name="Prochnik S.E."/>
            <person name="Lyons J.B."/>
            <person name="Schmutz J."/>
            <person name="Grimwood J."/>
            <person name="Vrebalov J."/>
            <person name="Bart R.S."/>
            <person name="Amuge T."/>
            <person name="Ferguson M.E."/>
            <person name="Green R."/>
            <person name="Putnam N."/>
            <person name="Stites J."/>
            <person name="Rounsley S."/>
            <person name="Rokhsar D.S."/>
        </authorList>
    </citation>
    <scope>NUCLEOTIDE SEQUENCE [LARGE SCALE GENOMIC DNA]</scope>
    <source>
        <tissue evidence="2">Leaf</tissue>
    </source>
</reference>
<gene>
    <name evidence="2" type="ORF">MANES_15G005800</name>
</gene>
<evidence type="ECO:0000256" key="1">
    <source>
        <dbReference type="SAM" id="Phobius"/>
    </source>
</evidence>
<dbReference type="EMBL" id="CM004401">
    <property type="protein sequence ID" value="OAY27670.1"/>
    <property type="molecule type" value="Genomic_DNA"/>
</dbReference>
<organism evidence="2">
    <name type="scientific">Manihot esculenta</name>
    <name type="common">Cassava</name>
    <name type="synonym">Jatropha manihot</name>
    <dbReference type="NCBI Taxonomy" id="3983"/>
    <lineage>
        <taxon>Eukaryota</taxon>
        <taxon>Viridiplantae</taxon>
        <taxon>Streptophyta</taxon>
        <taxon>Embryophyta</taxon>
        <taxon>Tracheophyta</taxon>
        <taxon>Spermatophyta</taxon>
        <taxon>Magnoliopsida</taxon>
        <taxon>eudicotyledons</taxon>
        <taxon>Gunneridae</taxon>
        <taxon>Pentapetalae</taxon>
        <taxon>rosids</taxon>
        <taxon>fabids</taxon>
        <taxon>Malpighiales</taxon>
        <taxon>Euphorbiaceae</taxon>
        <taxon>Crotonoideae</taxon>
        <taxon>Manihoteae</taxon>
        <taxon>Manihot</taxon>
    </lineage>
</organism>
<name>A0A2C9UDJ9_MANES</name>
<feature type="transmembrane region" description="Helical" evidence="1">
    <location>
        <begin position="30"/>
        <end position="48"/>
    </location>
</feature>
<protein>
    <submittedName>
        <fullName evidence="2">Uncharacterized protein</fullName>
    </submittedName>
</protein>
<accession>A0A2C9UDJ9</accession>
<dbReference type="AlphaFoldDB" id="A0A2C9UDJ9"/>
<sequence length="83" mass="9274">MVGDTSKSLMTSIFPLVADCCEFNKLGNQFVFLNVFAGFFLCLLLAILDMVVGFDVVSCLGFLDVQLPFMLLPSRFQLLQTRN</sequence>
<keyword evidence="1" id="KW-1133">Transmembrane helix</keyword>
<keyword evidence="1" id="KW-0812">Transmembrane</keyword>
<evidence type="ECO:0000313" key="2">
    <source>
        <dbReference type="EMBL" id="OAY27670.1"/>
    </source>
</evidence>